<dbReference type="RefSeq" id="WP_344953326.1">
    <property type="nucleotide sequence ID" value="NZ_BAABCX010000001.1"/>
</dbReference>
<dbReference type="Proteomes" id="UP001500795">
    <property type="component" value="Unassembled WGS sequence"/>
</dbReference>
<dbReference type="SUPFAM" id="SSF53448">
    <property type="entry name" value="Nucleotide-diphospho-sugar transferases"/>
    <property type="match status" value="2"/>
</dbReference>
<dbReference type="InterPro" id="IPR050834">
    <property type="entry name" value="Glycosyltransf_2"/>
</dbReference>
<organism evidence="2 3">
    <name type="scientific">Zobellella aerophila</name>
    <dbReference type="NCBI Taxonomy" id="870480"/>
    <lineage>
        <taxon>Bacteria</taxon>
        <taxon>Pseudomonadati</taxon>
        <taxon>Pseudomonadota</taxon>
        <taxon>Gammaproteobacteria</taxon>
        <taxon>Aeromonadales</taxon>
        <taxon>Aeromonadaceae</taxon>
        <taxon>Zobellella</taxon>
    </lineage>
</organism>
<dbReference type="InterPro" id="IPR029063">
    <property type="entry name" value="SAM-dependent_MTases_sf"/>
</dbReference>
<comment type="caution">
    <text evidence="2">The sequence shown here is derived from an EMBL/GenBank/DDBJ whole genome shotgun (WGS) entry which is preliminary data.</text>
</comment>
<dbReference type="PANTHER" id="PTHR43685">
    <property type="entry name" value="GLYCOSYLTRANSFERASE"/>
    <property type="match status" value="1"/>
</dbReference>
<dbReference type="Pfam" id="PF13489">
    <property type="entry name" value="Methyltransf_23"/>
    <property type="match status" value="1"/>
</dbReference>
<name>A0ABP6V124_9GAMM</name>
<dbReference type="Gene3D" id="3.40.50.150">
    <property type="entry name" value="Vaccinia Virus protein VP39"/>
    <property type="match status" value="1"/>
</dbReference>
<dbReference type="PANTHER" id="PTHR43685:SF2">
    <property type="entry name" value="GLYCOSYLTRANSFERASE 2-LIKE DOMAIN-CONTAINING PROTEIN"/>
    <property type="match status" value="1"/>
</dbReference>
<keyword evidence="3" id="KW-1185">Reference proteome</keyword>
<evidence type="ECO:0000259" key="1">
    <source>
        <dbReference type="Pfam" id="PF00535"/>
    </source>
</evidence>
<reference evidence="3" key="1">
    <citation type="journal article" date="2019" name="Int. J. Syst. Evol. Microbiol.">
        <title>The Global Catalogue of Microorganisms (GCM) 10K type strain sequencing project: providing services to taxonomists for standard genome sequencing and annotation.</title>
        <authorList>
            <consortium name="The Broad Institute Genomics Platform"/>
            <consortium name="The Broad Institute Genome Sequencing Center for Infectious Disease"/>
            <person name="Wu L."/>
            <person name="Ma J."/>
        </authorList>
    </citation>
    <scope>NUCLEOTIDE SEQUENCE [LARGE SCALE GENOMIC DNA]</scope>
    <source>
        <strain evidence="3">JCM 17110</strain>
    </source>
</reference>
<feature type="domain" description="Glycosyltransferase 2-like" evidence="1">
    <location>
        <begin position="396"/>
        <end position="556"/>
    </location>
</feature>
<dbReference type="CDD" id="cd04184">
    <property type="entry name" value="GT2_RfbC_Mx_like"/>
    <property type="match status" value="1"/>
</dbReference>
<dbReference type="SUPFAM" id="SSF53335">
    <property type="entry name" value="S-adenosyl-L-methionine-dependent methyltransferases"/>
    <property type="match status" value="1"/>
</dbReference>
<dbReference type="Gene3D" id="3.90.550.10">
    <property type="entry name" value="Spore Coat Polysaccharide Biosynthesis Protein SpsA, Chain A"/>
    <property type="match status" value="2"/>
</dbReference>
<feature type="domain" description="Glycosyltransferase 2-like" evidence="1">
    <location>
        <begin position="655"/>
        <end position="834"/>
    </location>
</feature>
<accession>A0ABP6V124</accession>
<dbReference type="InterPro" id="IPR029044">
    <property type="entry name" value="Nucleotide-diphossugar_trans"/>
</dbReference>
<evidence type="ECO:0000313" key="2">
    <source>
        <dbReference type="EMBL" id="GAA3525370.1"/>
    </source>
</evidence>
<dbReference type="InterPro" id="IPR001173">
    <property type="entry name" value="Glyco_trans_2-like"/>
</dbReference>
<dbReference type="CDD" id="cd04186">
    <property type="entry name" value="GT_2_like_c"/>
    <property type="match status" value="1"/>
</dbReference>
<dbReference type="CDD" id="cd02440">
    <property type="entry name" value="AdoMet_MTases"/>
    <property type="match status" value="1"/>
</dbReference>
<gene>
    <name evidence="2" type="ORF">GCM10022394_00360</name>
</gene>
<evidence type="ECO:0000313" key="3">
    <source>
        <dbReference type="Proteomes" id="UP001500795"/>
    </source>
</evidence>
<dbReference type="Pfam" id="PF00535">
    <property type="entry name" value="Glycos_transf_2"/>
    <property type="match status" value="2"/>
</dbReference>
<sequence>MKYLAKIDLSNKNNSHTLAYEFVDKISVGRSLQILEVGCSSGYLGVALREAGHRVFGVEPTHEAAQVAAGVLDNVFEGFVQDFFVEFPDLKFDVVIYGDVLEHIADPKGVLELTRNHLAPSGFVIASVPNVAHICIRAMLLEGRWDYTDLGIMDRTHLRFFTKKTLVELFSKSAYKITDINSTTLAPAGFEAMFDAGVDKNILRLLQSFVTSRESLDFQYICLATPVATSAEAKVLNDKVFSEQSEKEQVYEISETMHSFERKVIEQEKEIEALHALDKALRESISWRITAPLRFAKALTKGQLEKWRHVAKLVYHFSQSEGGINTIMRKALNLYRRDGVKGLFRNGRLFMLRMQAETFERNDYAKWVRRFDTIDDNMRDRIRTAVSRIQNPPVISVVMPTYNAKPQWLTDAIESIQKQLYPHWELCIADDASTDPTIRPLLESFANDDNRIKIVFREKNGHISAASNSALELATGNWVALMDHDDLLPEHALYHVAEAILSNPDAGVIYSDEDKINEAGKRFSPHFKSDWNPELFFSQNYVSHLGVYRHSILKKIGGFRIGLEGSQDYDLILRCLPHLSDEQIIHIPRVLYHWRVVEGSTALCSEEKSYTTEAGIKALRDYFAKQSKFVTVDSGTVPNTYRVSYSIPSPEPLVSLIIPTRDCREITETCVRSILTKTHYAHFEILILDNGSVNQDTLEFFEKIQREDTRVKVIRYDHPFNYSAINNYGVRHAKGDIVGLVNNDIEVISSEWLTEMVSHAMRPEIGCVGAKLYYSNDTLQHGGVILGIGGVAGHSHKYYQKSEVGYFSRLLLSQAVSAVTAACLLIRRDIFDKVGGLDEVNLKVAFNDVDFCLKVREAGYRNVWAAYAELYHHESVSRGAEDTPEKIKRFQQEMKFMQDKWGSTLIQDPYYNRNLTLDHEDFSLAWSPIGDLV</sequence>
<proteinExistence type="predicted"/>
<protein>
    <recommendedName>
        <fullName evidence="1">Glycosyltransferase 2-like domain-containing protein</fullName>
    </recommendedName>
</protein>
<dbReference type="EMBL" id="BAABCX010000001">
    <property type="protein sequence ID" value="GAA3525370.1"/>
    <property type="molecule type" value="Genomic_DNA"/>
</dbReference>